<evidence type="ECO:0000256" key="1">
    <source>
        <dbReference type="ARBA" id="ARBA00022475"/>
    </source>
</evidence>
<name>A0A369YM92_9PAST</name>
<dbReference type="InterPro" id="IPR007382">
    <property type="entry name" value="UPF0756_TM"/>
</dbReference>
<keyword evidence="1 5" id="KW-1003">Cell membrane</keyword>
<protein>
    <recommendedName>
        <fullName evidence="5">UPF0756 membrane protein DPV93_01910</fullName>
    </recommendedName>
</protein>
<dbReference type="Pfam" id="PF04284">
    <property type="entry name" value="DUF441"/>
    <property type="match status" value="1"/>
</dbReference>
<feature type="transmembrane region" description="Helical" evidence="5">
    <location>
        <begin position="83"/>
        <end position="102"/>
    </location>
</feature>
<evidence type="ECO:0000256" key="2">
    <source>
        <dbReference type="ARBA" id="ARBA00022692"/>
    </source>
</evidence>
<sequence length="151" mass="15818">MTLQFNPVALFLVALIFLGVIGNNNSITISATVLLLMQQTFLSKYIPQLEKSGLTIGIIILTIAVLSPIVSGRIQFPALAEMLNWKMLLSIAIGIFVAWLGGRGVNLMSAQPMIVTGLLIGTILGVAFLGGVPVGPLIAAGICSLFLGLGK</sequence>
<keyword evidence="4 5" id="KW-0472">Membrane</keyword>
<evidence type="ECO:0000256" key="4">
    <source>
        <dbReference type="ARBA" id="ARBA00023136"/>
    </source>
</evidence>
<evidence type="ECO:0000256" key="5">
    <source>
        <dbReference type="HAMAP-Rule" id="MF_01874"/>
    </source>
</evidence>
<proteinExistence type="inferred from homology"/>
<dbReference type="PANTHER" id="PTHR38452:SF1">
    <property type="entry name" value="UPF0756 MEMBRANE PROTEIN YEAL"/>
    <property type="match status" value="1"/>
</dbReference>
<dbReference type="EMBL" id="QEPN01000001">
    <property type="protein sequence ID" value="RDE73935.1"/>
    <property type="molecule type" value="Genomic_DNA"/>
</dbReference>
<dbReference type="AlphaFoldDB" id="A0A369YM92"/>
<dbReference type="PANTHER" id="PTHR38452">
    <property type="entry name" value="UPF0756 MEMBRANE PROTEIN YEAL"/>
    <property type="match status" value="1"/>
</dbReference>
<keyword evidence="3 5" id="KW-1133">Transmembrane helix</keyword>
<dbReference type="GO" id="GO:0005886">
    <property type="term" value="C:plasma membrane"/>
    <property type="evidence" value="ECO:0007669"/>
    <property type="project" value="UniProtKB-SubCell"/>
</dbReference>
<feature type="transmembrane region" description="Helical" evidence="5">
    <location>
        <begin position="54"/>
        <end position="71"/>
    </location>
</feature>
<dbReference type="STRING" id="1035839.GCA_000238795_00754"/>
<evidence type="ECO:0000256" key="3">
    <source>
        <dbReference type="ARBA" id="ARBA00022989"/>
    </source>
</evidence>
<evidence type="ECO:0000313" key="6">
    <source>
        <dbReference type="EMBL" id="RDE73935.1"/>
    </source>
</evidence>
<evidence type="ECO:0000313" key="7">
    <source>
        <dbReference type="Proteomes" id="UP000253872"/>
    </source>
</evidence>
<dbReference type="Proteomes" id="UP000253872">
    <property type="component" value="Unassembled WGS sequence"/>
</dbReference>
<dbReference type="RefSeq" id="WP_111401756.1">
    <property type="nucleotide sequence ID" value="NZ_QEPN01000001.1"/>
</dbReference>
<comment type="subcellular location">
    <subcellularLocation>
        <location evidence="5">Cell membrane</location>
        <topology evidence="5">Multi-pass membrane protein</topology>
    </subcellularLocation>
</comment>
<comment type="caution">
    <text evidence="6">The sequence shown here is derived from an EMBL/GenBank/DDBJ whole genome shotgun (WGS) entry which is preliminary data.</text>
</comment>
<comment type="similarity">
    <text evidence="5">Belongs to the UPF0756 family.</text>
</comment>
<reference evidence="6 7" key="1">
    <citation type="submission" date="2018-05" db="EMBL/GenBank/DDBJ databases">
        <title>Draft Genome Sequences for a Diverse set of 7 Haemophilus Species.</title>
        <authorList>
            <person name="Nichols M."/>
            <person name="Topaz N."/>
            <person name="Wang X."/>
            <person name="Wang X."/>
            <person name="Boxrud D."/>
        </authorList>
    </citation>
    <scope>NUCLEOTIDE SEQUENCE [LARGE SCALE GENOMIC DNA]</scope>
    <source>
        <strain evidence="6 7">C2002001239</strain>
    </source>
</reference>
<accession>A0A369YM92</accession>
<organism evidence="6 7">
    <name type="scientific">Haemophilus sputorum</name>
    <dbReference type="NCBI Taxonomy" id="1078480"/>
    <lineage>
        <taxon>Bacteria</taxon>
        <taxon>Pseudomonadati</taxon>
        <taxon>Pseudomonadota</taxon>
        <taxon>Gammaproteobacteria</taxon>
        <taxon>Pasteurellales</taxon>
        <taxon>Pasteurellaceae</taxon>
        <taxon>Haemophilus</taxon>
    </lineage>
</organism>
<keyword evidence="2 5" id="KW-0812">Transmembrane</keyword>
<dbReference type="HAMAP" id="MF_01874">
    <property type="entry name" value="UPF0756"/>
    <property type="match status" value="1"/>
</dbReference>
<gene>
    <name evidence="6" type="ORF">DPV93_01910</name>
</gene>
<comment type="caution">
    <text evidence="5">Lacks conserved residue(s) required for the propagation of feature annotation.</text>
</comment>
<feature type="transmembrane region" description="Helical" evidence="5">
    <location>
        <begin position="114"/>
        <end position="147"/>
    </location>
</feature>